<evidence type="ECO:0000256" key="6">
    <source>
        <dbReference type="PROSITE-ProRule" id="PRU00087"/>
    </source>
</evidence>
<dbReference type="SMART" id="SM00557">
    <property type="entry name" value="IG_FLMN"/>
    <property type="match status" value="3"/>
</dbReference>
<dbReference type="GO" id="GO:0008270">
    <property type="term" value="F:zinc ion binding"/>
    <property type="evidence" value="ECO:0007669"/>
    <property type="project" value="UniProtKB-KW"/>
</dbReference>
<keyword evidence="3" id="KW-0677">Repeat</keyword>
<dbReference type="Gene3D" id="2.120.10.30">
    <property type="entry name" value="TolB, C-terminal domain"/>
    <property type="match status" value="1"/>
</dbReference>
<feature type="repeat" description="Filamin" evidence="6">
    <location>
        <begin position="414"/>
        <end position="485"/>
    </location>
</feature>
<evidence type="ECO:0000259" key="8">
    <source>
        <dbReference type="PROSITE" id="PS50089"/>
    </source>
</evidence>
<dbReference type="Pfam" id="PF00643">
    <property type="entry name" value="zf-B_box"/>
    <property type="match status" value="1"/>
</dbReference>
<reference evidence="9" key="1">
    <citation type="submission" date="2022-11" db="UniProtKB">
        <authorList>
            <consortium name="EnsemblMetazoa"/>
        </authorList>
    </citation>
    <scope>IDENTIFICATION</scope>
</reference>
<proteinExistence type="inferred from homology"/>
<dbReference type="Gene3D" id="2.60.40.10">
    <property type="entry name" value="Immunoglobulins"/>
    <property type="match status" value="3"/>
</dbReference>
<dbReference type="Pfam" id="PF00097">
    <property type="entry name" value="zf-C3HC4"/>
    <property type="match status" value="1"/>
</dbReference>
<evidence type="ECO:0000256" key="4">
    <source>
        <dbReference type="ARBA" id="ARBA00022771"/>
    </source>
</evidence>
<dbReference type="SMART" id="SM00336">
    <property type="entry name" value="BBOX"/>
    <property type="match status" value="2"/>
</dbReference>
<dbReference type="InterPro" id="IPR018957">
    <property type="entry name" value="Znf_C3HC4_RING-type"/>
</dbReference>
<organism evidence="9 10">
    <name type="scientific">Patiria miniata</name>
    <name type="common">Bat star</name>
    <name type="synonym">Asterina miniata</name>
    <dbReference type="NCBI Taxonomy" id="46514"/>
    <lineage>
        <taxon>Eukaryota</taxon>
        <taxon>Metazoa</taxon>
        <taxon>Echinodermata</taxon>
        <taxon>Eleutherozoa</taxon>
        <taxon>Asterozoa</taxon>
        <taxon>Asteroidea</taxon>
        <taxon>Valvatacea</taxon>
        <taxon>Valvatida</taxon>
        <taxon>Asterinidae</taxon>
        <taxon>Patiria</taxon>
    </lineage>
</organism>
<dbReference type="InterPro" id="IPR017868">
    <property type="entry name" value="Filamin/ABP280_repeat-like"/>
</dbReference>
<keyword evidence="2" id="KW-0479">Metal-binding</keyword>
<dbReference type="SUPFAM" id="SSF101898">
    <property type="entry name" value="NHL repeat"/>
    <property type="match status" value="1"/>
</dbReference>
<dbReference type="InterPro" id="IPR003649">
    <property type="entry name" value="Bbox_C"/>
</dbReference>
<dbReference type="InterPro" id="IPR001298">
    <property type="entry name" value="Filamin/ABP280_rpt"/>
</dbReference>
<protein>
    <recommendedName>
        <fullName evidence="8">RING-type domain-containing protein</fullName>
    </recommendedName>
</protein>
<dbReference type="InterPro" id="IPR001841">
    <property type="entry name" value="Znf_RING"/>
</dbReference>
<dbReference type="SUPFAM" id="SSF57845">
    <property type="entry name" value="B-box zinc-binding domain"/>
    <property type="match status" value="1"/>
</dbReference>
<evidence type="ECO:0000313" key="9">
    <source>
        <dbReference type="EnsemblMetazoa" id="XP_038066202.1"/>
    </source>
</evidence>
<dbReference type="PROSITE" id="PS00518">
    <property type="entry name" value="ZF_RING_1"/>
    <property type="match status" value="1"/>
</dbReference>
<keyword evidence="10" id="KW-1185">Reference proteome</keyword>
<dbReference type="GeneID" id="119736237"/>
<feature type="repeat" description="Filamin" evidence="6">
    <location>
        <begin position="559"/>
        <end position="613"/>
    </location>
</feature>
<evidence type="ECO:0000256" key="7">
    <source>
        <dbReference type="PROSITE-ProRule" id="PRU00175"/>
    </source>
</evidence>
<dbReference type="SMART" id="SM00184">
    <property type="entry name" value="RING"/>
    <property type="match status" value="1"/>
</dbReference>
<dbReference type="InterPro" id="IPR014756">
    <property type="entry name" value="Ig_E-set"/>
</dbReference>
<dbReference type="InterPro" id="IPR011042">
    <property type="entry name" value="6-blade_b-propeller_TolB-like"/>
</dbReference>
<dbReference type="PANTHER" id="PTHR25462">
    <property type="entry name" value="BONUS, ISOFORM C-RELATED"/>
    <property type="match status" value="1"/>
</dbReference>
<dbReference type="PANTHER" id="PTHR25462:SF296">
    <property type="entry name" value="MEIOTIC P26, ISOFORM F"/>
    <property type="match status" value="1"/>
</dbReference>
<dbReference type="InterPro" id="IPR000315">
    <property type="entry name" value="Znf_B-box"/>
</dbReference>
<dbReference type="Gene3D" id="3.30.160.60">
    <property type="entry name" value="Classic Zinc Finger"/>
    <property type="match status" value="1"/>
</dbReference>
<dbReference type="PROSITE" id="PS50194">
    <property type="entry name" value="FILAMIN_REPEAT"/>
    <property type="match status" value="3"/>
</dbReference>
<feature type="domain" description="RING-type" evidence="8">
    <location>
        <begin position="20"/>
        <end position="64"/>
    </location>
</feature>
<evidence type="ECO:0000256" key="3">
    <source>
        <dbReference type="ARBA" id="ARBA00022737"/>
    </source>
</evidence>
<dbReference type="OrthoDB" id="6105938at2759"/>
<dbReference type="SMART" id="SM00502">
    <property type="entry name" value="BBC"/>
    <property type="match status" value="1"/>
</dbReference>
<dbReference type="Proteomes" id="UP000887568">
    <property type="component" value="Unplaced"/>
</dbReference>
<dbReference type="InterPro" id="IPR047153">
    <property type="entry name" value="TRIM45/56/19-like"/>
</dbReference>
<accession>A0A914AR08</accession>
<dbReference type="InterPro" id="IPR013083">
    <property type="entry name" value="Znf_RING/FYVE/PHD"/>
</dbReference>
<dbReference type="RefSeq" id="XP_038066202.1">
    <property type="nucleotide sequence ID" value="XM_038210274.1"/>
</dbReference>
<dbReference type="InterPro" id="IPR017907">
    <property type="entry name" value="Znf_RING_CS"/>
</dbReference>
<feature type="repeat" description="Filamin" evidence="6">
    <location>
        <begin position="666"/>
        <end position="720"/>
    </location>
</feature>
<comment type="similarity">
    <text evidence="1">Belongs to the TRIM/RBCC family.</text>
</comment>
<keyword evidence="5" id="KW-0862">Zinc</keyword>
<dbReference type="CDD" id="cd19756">
    <property type="entry name" value="Bbox2"/>
    <property type="match status" value="1"/>
</dbReference>
<dbReference type="EnsemblMetazoa" id="XM_038210274.1">
    <property type="protein sequence ID" value="XP_038066202.1"/>
    <property type="gene ID" value="LOC119736237"/>
</dbReference>
<keyword evidence="4 7" id="KW-0863">Zinc-finger</keyword>
<evidence type="ECO:0000313" key="10">
    <source>
        <dbReference type="Proteomes" id="UP000887568"/>
    </source>
</evidence>
<dbReference type="OMA" id="GINNVCV"/>
<evidence type="ECO:0000256" key="5">
    <source>
        <dbReference type="ARBA" id="ARBA00022833"/>
    </source>
</evidence>
<evidence type="ECO:0000256" key="2">
    <source>
        <dbReference type="ARBA" id="ARBA00022723"/>
    </source>
</evidence>
<evidence type="ECO:0000256" key="1">
    <source>
        <dbReference type="ARBA" id="ARBA00008518"/>
    </source>
</evidence>
<dbReference type="Gene3D" id="3.30.40.10">
    <property type="entry name" value="Zinc/RING finger domain, C3HC4 (zinc finger)"/>
    <property type="match status" value="1"/>
</dbReference>
<dbReference type="PROSITE" id="PS50089">
    <property type="entry name" value="ZF_RING_2"/>
    <property type="match status" value="1"/>
</dbReference>
<dbReference type="InterPro" id="IPR013783">
    <property type="entry name" value="Ig-like_fold"/>
</dbReference>
<name>A0A914AR08_PATMI</name>
<sequence length="1000" mass="110256">MAQRSLFGITREVLKDLLTCRICFEMYDGSTRFAKFLPCMHGFCVVCLAGLARDEPQFKCPECRRDTPVPENGVQGFPDNFIAGQLKDLEHLLDVNVTRPHGLHCGSCISDGGPAVSFCSHADCVTFLCHTCDQAHRTMRKFDDHAVCAIEDLQKQPEILLHRHKIQCELHKHDLTVFCNEEGCQRPLCLVCVPTAHQGHRVVDLDQKSSEVKEELQSLAQAVGEKTAPVKEISERIESEISETRDRKAKMSTKISKMFGELHTKLQNRNDEVISELEKRAEERIQHLRHLGSNARSLVSQFESASQFAERSCEIGNAVDLLGTRGQIISRLHELIAYDINASESFQPAGKAFLSLKSDHNQVLEEFEKLLPSLGCLDACTGGTVTKLMFTIDFPDDVGSTLPVKATHKVRISSVDPSSPSLESLSGCLGAYLQSPDGSTVECVNGEQCGEFYELQFRPLVAGPHQLNISVSGVPITGSPFPVVVVDTTSSPVDDGQAEQSQDEVCSDLTWTDAFVQCEHKITVKFQAPEHRLPRVNNLSAWYSMPWNQDQEDTGYAIPDKLTASNETEAQIVETNDSQTFRIVYTPPDAGKLIMSVFMNGQPIANSPFVINVNPLHPDSTIVSSHQLGKCQPNTAVLDMPFKLTLLTCDHHGERLTTGGYNITASVTISGSSESLQRHCFTDNRDGSHTVTITPRSVKLHFVSITICGNPVKSPLEISVVDSLPFEDPPTGFEKPTGLDVDTNSHTVYVVDMKKGGRVCMFESDDGSFMSEWAIGESLCKKSSQIAVNNARQLVLLVSDLKLVLTYNIQGSIVSKWKCATDNRKPANLALSREGHVIVGDSQSQELFIYQPKSEVMGRIQLPEGALARGINNVCVDHNQNLLVVTHSEPNRILRYTMTGALISILESPTESCQLAVASTPEGALIVSMLHGILVLEFSHDLMEVAKVKEFRTDYIYTKLAVVTDGCFVAFDPGAKHLAKYSYQPKPSARRREVDEGATP</sequence>
<dbReference type="AlphaFoldDB" id="A0A914AR08"/>
<dbReference type="SUPFAM" id="SSF57850">
    <property type="entry name" value="RING/U-box"/>
    <property type="match status" value="1"/>
</dbReference>
<dbReference type="Pfam" id="PF00630">
    <property type="entry name" value="Filamin"/>
    <property type="match status" value="2"/>
</dbReference>
<dbReference type="SUPFAM" id="SSF81296">
    <property type="entry name" value="E set domains"/>
    <property type="match status" value="3"/>
</dbReference>